<protein>
    <recommendedName>
        <fullName evidence="1">Fibronectin type-III domain-containing protein</fullName>
    </recommendedName>
</protein>
<comment type="caution">
    <text evidence="2">The sequence shown here is derived from an EMBL/GenBank/DDBJ whole genome shotgun (WGS) entry which is preliminary data.</text>
</comment>
<keyword evidence="3" id="KW-1185">Reference proteome</keyword>
<dbReference type="InterPro" id="IPR013783">
    <property type="entry name" value="Ig-like_fold"/>
</dbReference>
<dbReference type="EMBL" id="JARQZJ010000092">
    <property type="protein sequence ID" value="KAK9883911.1"/>
    <property type="molecule type" value="Genomic_DNA"/>
</dbReference>
<dbReference type="Gene3D" id="2.60.40.10">
    <property type="entry name" value="Immunoglobulins"/>
    <property type="match status" value="1"/>
</dbReference>
<reference evidence="2 3" key="1">
    <citation type="submission" date="2023-03" db="EMBL/GenBank/DDBJ databases">
        <title>Genome insight into feeding habits of ladybird beetles.</title>
        <authorList>
            <person name="Li H.-S."/>
            <person name="Huang Y.-H."/>
            <person name="Pang H."/>
        </authorList>
    </citation>
    <scope>NUCLEOTIDE SEQUENCE [LARGE SCALE GENOMIC DNA]</scope>
    <source>
        <strain evidence="2">SYSU_2023b</strain>
        <tissue evidence="2">Whole body</tissue>
    </source>
</reference>
<evidence type="ECO:0000259" key="1">
    <source>
        <dbReference type="PROSITE" id="PS50853"/>
    </source>
</evidence>
<accession>A0AAW1UT00</accession>
<name>A0AAW1UT00_9CUCU</name>
<dbReference type="AlphaFoldDB" id="A0AAW1UT00"/>
<feature type="domain" description="Fibronectin type-III" evidence="1">
    <location>
        <begin position="87"/>
        <end position="190"/>
    </location>
</feature>
<dbReference type="CDD" id="cd00063">
    <property type="entry name" value="FN3"/>
    <property type="match status" value="1"/>
</dbReference>
<sequence>MMQSRDYQQEMCNTLQEQSYSYISLTLHSELISVVKVHGEFFISMEILRLFLFIILVEGGTENQCNNNLIASGQGRTNLNTEQMKYVAESFKIEKGKNNLLLEWKLPKEYSEPCFHYRIKYRFLGKRIKYCEVPPGNWMEETADSTSYNIKDLLEFSNYEVSIEAEDVRGSQNGISFFILQNATFYTLEADELTEEHINIIKFDVHEENIIVHLANVKCSEIVNEIEVTFKIFCEDPRCTQELILNYTTPLENLTITLNATLLPSFHYNYTASTHRVRSGDRIIRRKKFISSEYLKY</sequence>
<organism evidence="2 3">
    <name type="scientific">Henosepilachna vigintioctopunctata</name>
    <dbReference type="NCBI Taxonomy" id="420089"/>
    <lineage>
        <taxon>Eukaryota</taxon>
        <taxon>Metazoa</taxon>
        <taxon>Ecdysozoa</taxon>
        <taxon>Arthropoda</taxon>
        <taxon>Hexapoda</taxon>
        <taxon>Insecta</taxon>
        <taxon>Pterygota</taxon>
        <taxon>Neoptera</taxon>
        <taxon>Endopterygota</taxon>
        <taxon>Coleoptera</taxon>
        <taxon>Polyphaga</taxon>
        <taxon>Cucujiformia</taxon>
        <taxon>Coccinelloidea</taxon>
        <taxon>Coccinellidae</taxon>
        <taxon>Epilachninae</taxon>
        <taxon>Epilachnini</taxon>
        <taxon>Henosepilachna</taxon>
    </lineage>
</organism>
<evidence type="ECO:0000313" key="2">
    <source>
        <dbReference type="EMBL" id="KAK9883911.1"/>
    </source>
</evidence>
<dbReference type="Pfam" id="PF00041">
    <property type="entry name" value="fn3"/>
    <property type="match status" value="1"/>
</dbReference>
<dbReference type="PROSITE" id="PS50853">
    <property type="entry name" value="FN3"/>
    <property type="match status" value="1"/>
</dbReference>
<gene>
    <name evidence="2" type="ORF">WA026_004854</name>
</gene>
<proteinExistence type="predicted"/>
<evidence type="ECO:0000313" key="3">
    <source>
        <dbReference type="Proteomes" id="UP001431783"/>
    </source>
</evidence>
<dbReference type="SUPFAM" id="SSF49265">
    <property type="entry name" value="Fibronectin type III"/>
    <property type="match status" value="1"/>
</dbReference>
<dbReference type="Proteomes" id="UP001431783">
    <property type="component" value="Unassembled WGS sequence"/>
</dbReference>
<dbReference type="InterPro" id="IPR003961">
    <property type="entry name" value="FN3_dom"/>
</dbReference>
<dbReference type="InterPro" id="IPR036116">
    <property type="entry name" value="FN3_sf"/>
</dbReference>